<dbReference type="EMBL" id="PSNY01000009">
    <property type="protein sequence ID" value="PPE69758.1"/>
    <property type="molecule type" value="Genomic_DNA"/>
</dbReference>
<dbReference type="SUPFAM" id="SSF53448">
    <property type="entry name" value="Nucleotide-diphospho-sugar transferases"/>
    <property type="match status" value="1"/>
</dbReference>
<protein>
    <submittedName>
        <fullName evidence="1">Uncharacterized protein</fullName>
    </submittedName>
</protein>
<comment type="caution">
    <text evidence="1">The sequence shown here is derived from an EMBL/GenBank/DDBJ whole genome shotgun (WGS) entry which is preliminary data.</text>
</comment>
<organism evidence="1 2">
    <name type="scientific">Caldimonas thermodepolymerans</name>
    <dbReference type="NCBI Taxonomy" id="215580"/>
    <lineage>
        <taxon>Bacteria</taxon>
        <taxon>Pseudomonadati</taxon>
        <taxon>Pseudomonadota</taxon>
        <taxon>Betaproteobacteria</taxon>
        <taxon>Burkholderiales</taxon>
        <taxon>Sphaerotilaceae</taxon>
        <taxon>Caldimonas</taxon>
    </lineage>
</organism>
<name>A0A2S5T4D2_9BURK</name>
<dbReference type="InterPro" id="IPR029044">
    <property type="entry name" value="Nucleotide-diphossugar_trans"/>
</dbReference>
<dbReference type="Proteomes" id="UP000239406">
    <property type="component" value="Unassembled WGS sequence"/>
</dbReference>
<evidence type="ECO:0000313" key="2">
    <source>
        <dbReference type="Proteomes" id="UP000239406"/>
    </source>
</evidence>
<sequence length="288" mass="32774">MRNPFALHKKNRLLSHIGSVRMFHRNLTCNDPLLDPAGPVVSLTTFGPRIPIVYKAIESIGRGRLRPSRLILWIDEAERDLGLPVSLQRLARRGLEIRYCRNYGPHKKYYPYVQGHGGFDRPLVTADDDVIYAKYWLAELMRAYAAHPDVINCLRAKRIRLTDTGFAPYDDWPECSSSQPSHLHFATGVSGVVHPPAFQQVLKEAGDAFVDLCPSADDIWLHAQALRHGYRVRQVREQAVHFVEIRGTQKSALNRHNVQGGGNDRQLAATYRPEDLQRLRQESLQASR</sequence>
<gene>
    <name evidence="1" type="ORF">C1702_09740</name>
</gene>
<evidence type="ECO:0000313" key="1">
    <source>
        <dbReference type="EMBL" id="PPE69758.1"/>
    </source>
</evidence>
<accession>A0A2S5T4D2</accession>
<proteinExistence type="predicted"/>
<reference evidence="1 2" key="1">
    <citation type="submission" date="2018-02" db="EMBL/GenBank/DDBJ databases">
        <title>Reclassifiation of [Polyangium] brachysporum DSM 7029 as Guopingzhaonella breviflexa gen. nov., sp. nov., a member of the family Comamonadaceae.</title>
        <authorList>
            <person name="Tang B."/>
        </authorList>
    </citation>
    <scope>NUCLEOTIDE SEQUENCE [LARGE SCALE GENOMIC DNA]</scope>
    <source>
        <strain evidence="1 2">DSM 15344</strain>
    </source>
</reference>
<dbReference type="AlphaFoldDB" id="A0A2S5T4D2"/>
<keyword evidence="2" id="KW-1185">Reference proteome</keyword>